<dbReference type="Pfam" id="PF13439">
    <property type="entry name" value="Glyco_transf_4"/>
    <property type="match status" value="1"/>
</dbReference>
<feature type="domain" description="Glycosyltransferase subfamily 4-like N-terminal" evidence="2">
    <location>
        <begin position="12"/>
        <end position="178"/>
    </location>
</feature>
<dbReference type="InterPro" id="IPR028098">
    <property type="entry name" value="Glyco_trans_4-like_N"/>
</dbReference>
<proteinExistence type="predicted"/>
<evidence type="ECO:0008006" key="5">
    <source>
        <dbReference type="Google" id="ProtNLM"/>
    </source>
</evidence>
<dbReference type="Gene3D" id="3.40.50.2000">
    <property type="entry name" value="Glycogen Phosphorylase B"/>
    <property type="match status" value="2"/>
</dbReference>
<sequence>MNILYTINSGTPGGAEQHILDLVRGMVSLKNKVYVWCLPGEIAHWYSEAGAEVITDNRIRLDIDPSYISKLVKFLAKKKIAVIHGHELKAAANSLLAGFLAKTPVRISHVHTPISEWTITSTIKKVFLPLTVIGYSTEVNLIGTKEIALTQSRRKTKLHEGILSSKIEVIPNGLDLQRFDSFFESKGYLREKTRSLYKIPPEAYVFGYLSRLTDEKGHITLIKAFAEFMKGIGNEKVAYLMLAGGGYLEGRLKSEAESLGIGDRVVVTGVFEDDMKLGIYSCFDSFIHPSVAEGFGLVLIEAMYLGLPVVASNIDVFKEVGDDVIAFFEVGDHQDLASKMLALYNREIVFVGSSKKRVENMYSYDEFVKNYENLYSKLLGRSN</sequence>
<feature type="domain" description="Glycosyl transferase family 1" evidence="1">
    <location>
        <begin position="191"/>
        <end position="347"/>
    </location>
</feature>
<dbReference type="GO" id="GO:0016757">
    <property type="term" value="F:glycosyltransferase activity"/>
    <property type="evidence" value="ECO:0007669"/>
    <property type="project" value="InterPro"/>
</dbReference>
<evidence type="ECO:0000313" key="3">
    <source>
        <dbReference type="EMBL" id="OGC62826.1"/>
    </source>
</evidence>
<dbReference type="SUPFAM" id="SSF53756">
    <property type="entry name" value="UDP-Glycosyltransferase/glycogen phosphorylase"/>
    <property type="match status" value="1"/>
</dbReference>
<reference evidence="3 4" key="1">
    <citation type="journal article" date="2016" name="Nat. Commun.">
        <title>Thousands of microbial genomes shed light on interconnected biogeochemical processes in an aquifer system.</title>
        <authorList>
            <person name="Anantharaman K."/>
            <person name="Brown C.T."/>
            <person name="Hug L.A."/>
            <person name="Sharon I."/>
            <person name="Castelle C.J."/>
            <person name="Probst A.J."/>
            <person name="Thomas B.C."/>
            <person name="Singh A."/>
            <person name="Wilkins M.J."/>
            <person name="Karaoz U."/>
            <person name="Brodie E.L."/>
            <person name="Williams K.H."/>
            <person name="Hubbard S.S."/>
            <person name="Banfield J.F."/>
        </authorList>
    </citation>
    <scope>NUCLEOTIDE SEQUENCE [LARGE SCALE GENOMIC DNA]</scope>
</reference>
<name>A0A1F4W072_UNCKA</name>
<dbReference type="PANTHER" id="PTHR12526:SF637">
    <property type="entry name" value="GLYCOSYLTRANSFERASE EPSF-RELATED"/>
    <property type="match status" value="1"/>
</dbReference>
<gene>
    <name evidence="3" type="ORF">A2264_04125</name>
</gene>
<dbReference type="EMBL" id="MEVT01000012">
    <property type="protein sequence ID" value="OGC62826.1"/>
    <property type="molecule type" value="Genomic_DNA"/>
</dbReference>
<evidence type="ECO:0000313" key="4">
    <source>
        <dbReference type="Proteomes" id="UP000176614"/>
    </source>
</evidence>
<evidence type="ECO:0000259" key="1">
    <source>
        <dbReference type="Pfam" id="PF00534"/>
    </source>
</evidence>
<dbReference type="Proteomes" id="UP000176614">
    <property type="component" value="Unassembled WGS sequence"/>
</dbReference>
<dbReference type="CDD" id="cd03801">
    <property type="entry name" value="GT4_PimA-like"/>
    <property type="match status" value="1"/>
</dbReference>
<evidence type="ECO:0000259" key="2">
    <source>
        <dbReference type="Pfam" id="PF13439"/>
    </source>
</evidence>
<dbReference type="InterPro" id="IPR001296">
    <property type="entry name" value="Glyco_trans_1"/>
</dbReference>
<accession>A0A1F4W072</accession>
<protein>
    <recommendedName>
        <fullName evidence="5">Glycosyl transferase family 1 domain-containing protein</fullName>
    </recommendedName>
</protein>
<comment type="caution">
    <text evidence="3">The sequence shown here is derived from an EMBL/GenBank/DDBJ whole genome shotgun (WGS) entry which is preliminary data.</text>
</comment>
<dbReference type="PANTHER" id="PTHR12526">
    <property type="entry name" value="GLYCOSYLTRANSFERASE"/>
    <property type="match status" value="1"/>
</dbReference>
<dbReference type="AlphaFoldDB" id="A0A1F4W072"/>
<dbReference type="Pfam" id="PF00534">
    <property type="entry name" value="Glycos_transf_1"/>
    <property type="match status" value="1"/>
</dbReference>
<organism evidence="3 4">
    <name type="scientific">candidate division WWE3 bacterium RIFOXYA2_FULL_46_9</name>
    <dbReference type="NCBI Taxonomy" id="1802636"/>
    <lineage>
        <taxon>Bacteria</taxon>
        <taxon>Katanobacteria</taxon>
    </lineage>
</organism>